<dbReference type="Proteomes" id="UP000232323">
    <property type="component" value="Unassembled WGS sequence"/>
</dbReference>
<protein>
    <submittedName>
        <fullName evidence="1">Uncharacterized protein</fullName>
    </submittedName>
</protein>
<comment type="caution">
    <text evidence="1">The sequence shown here is derived from an EMBL/GenBank/DDBJ whole genome shotgun (WGS) entry which is preliminary data.</text>
</comment>
<sequence length="120" mass="13464">MAPALKNIASLQNRASIVVRQVPRSLVLARSQVKAVTSTEAMAEAQDICQNGTAEECAAAWDKVERIVLEEQFQTKRRMKMMRKAAEDQFVAKAALEKQLNNDPLEKVCPWSEAIICTRF</sequence>
<dbReference type="AlphaFoldDB" id="A0A250XHW0"/>
<organism evidence="1 2">
    <name type="scientific">Chlamydomonas eustigma</name>
    <dbReference type="NCBI Taxonomy" id="1157962"/>
    <lineage>
        <taxon>Eukaryota</taxon>
        <taxon>Viridiplantae</taxon>
        <taxon>Chlorophyta</taxon>
        <taxon>core chlorophytes</taxon>
        <taxon>Chlorophyceae</taxon>
        <taxon>CS clade</taxon>
        <taxon>Chlamydomonadales</taxon>
        <taxon>Chlamydomonadaceae</taxon>
        <taxon>Chlamydomonas</taxon>
    </lineage>
</organism>
<evidence type="ECO:0000313" key="2">
    <source>
        <dbReference type="Proteomes" id="UP000232323"/>
    </source>
</evidence>
<dbReference type="OrthoDB" id="4362at2759"/>
<gene>
    <name evidence="1" type="ORF">CEUSTIGMA_g10012.t1</name>
</gene>
<keyword evidence="2" id="KW-1185">Reference proteome</keyword>
<proteinExistence type="predicted"/>
<evidence type="ECO:0000313" key="1">
    <source>
        <dbReference type="EMBL" id="GAX82586.1"/>
    </source>
</evidence>
<reference evidence="1 2" key="1">
    <citation type="submission" date="2017-08" db="EMBL/GenBank/DDBJ databases">
        <title>Acidophilic green algal genome provides insights into adaptation to an acidic environment.</title>
        <authorList>
            <person name="Hirooka S."/>
            <person name="Hirose Y."/>
            <person name="Kanesaki Y."/>
            <person name="Higuchi S."/>
            <person name="Fujiwara T."/>
            <person name="Onuma R."/>
            <person name="Era A."/>
            <person name="Ohbayashi R."/>
            <person name="Uzuka A."/>
            <person name="Nozaki H."/>
            <person name="Yoshikawa H."/>
            <person name="Miyagishima S.Y."/>
        </authorList>
    </citation>
    <scope>NUCLEOTIDE SEQUENCE [LARGE SCALE GENOMIC DNA]</scope>
    <source>
        <strain evidence="1 2">NIES-2499</strain>
    </source>
</reference>
<name>A0A250XHW0_9CHLO</name>
<dbReference type="EMBL" id="BEGY01000083">
    <property type="protein sequence ID" value="GAX82586.1"/>
    <property type="molecule type" value="Genomic_DNA"/>
</dbReference>
<accession>A0A250XHW0</accession>